<evidence type="ECO:0000313" key="7">
    <source>
        <dbReference type="EMBL" id="EFW91510.1"/>
    </source>
</evidence>
<evidence type="ECO:0000256" key="2">
    <source>
        <dbReference type="ARBA" id="ARBA00022475"/>
    </source>
</evidence>
<feature type="transmembrane region" description="Helical" evidence="6">
    <location>
        <begin position="353"/>
        <end position="373"/>
    </location>
</feature>
<evidence type="ECO:0000256" key="6">
    <source>
        <dbReference type="SAM" id="Phobius"/>
    </source>
</evidence>
<keyword evidence="5 6" id="KW-0472">Membrane</keyword>
<evidence type="ECO:0000256" key="3">
    <source>
        <dbReference type="ARBA" id="ARBA00022692"/>
    </source>
</evidence>
<dbReference type="eggNOG" id="arCOG02209">
    <property type="taxonomic scope" value="Archaea"/>
</dbReference>
<gene>
    <name evidence="8" type="ORF">SAMN05444342_3453</name>
    <name evidence="7" type="ORF">ZOD2009_13141</name>
</gene>
<dbReference type="OrthoDB" id="19148at2157"/>
<feature type="transmembrane region" description="Helical" evidence="6">
    <location>
        <begin position="42"/>
        <end position="68"/>
    </location>
</feature>
<comment type="subcellular location">
    <subcellularLocation>
        <location evidence="1">Cell membrane</location>
        <topology evidence="1">Multi-pass membrane protein</topology>
    </subcellularLocation>
</comment>
<evidence type="ECO:0000313" key="10">
    <source>
        <dbReference type="Proteomes" id="UP000184203"/>
    </source>
</evidence>
<proteinExistence type="predicted"/>
<keyword evidence="3 6" id="KW-0812">Transmembrane</keyword>
<dbReference type="CDD" id="cd13128">
    <property type="entry name" value="MATE_Wzx_like"/>
    <property type="match status" value="1"/>
</dbReference>
<feature type="transmembrane region" description="Helical" evidence="6">
    <location>
        <begin position="89"/>
        <end position="111"/>
    </location>
</feature>
<feature type="transmembrane region" description="Helical" evidence="6">
    <location>
        <begin position="190"/>
        <end position="209"/>
    </location>
</feature>
<evidence type="ECO:0000313" key="9">
    <source>
        <dbReference type="Proteomes" id="UP000003751"/>
    </source>
</evidence>
<reference evidence="10" key="2">
    <citation type="submission" date="2016-11" db="EMBL/GenBank/DDBJ databases">
        <authorList>
            <person name="Varghese N."/>
            <person name="Submissions S."/>
        </authorList>
    </citation>
    <scope>NUCLEOTIDE SEQUENCE [LARGE SCALE GENOMIC DNA]</scope>
    <source>
        <strain evidence="10">DX253</strain>
    </source>
</reference>
<evidence type="ECO:0000313" key="8">
    <source>
        <dbReference type="EMBL" id="SHL26160.1"/>
    </source>
</evidence>
<dbReference type="PANTHER" id="PTHR30250:SF27">
    <property type="entry name" value="POLYSACCHARIDE BIOSYNTHESIS PROTEIN"/>
    <property type="match status" value="1"/>
</dbReference>
<dbReference type="InterPro" id="IPR050833">
    <property type="entry name" value="Poly_Biosynth_Transport"/>
</dbReference>
<dbReference type="EMBL" id="FRAN01000005">
    <property type="protein sequence ID" value="SHL26160.1"/>
    <property type="molecule type" value="Genomic_DNA"/>
</dbReference>
<dbReference type="PANTHER" id="PTHR30250">
    <property type="entry name" value="PST FAMILY PREDICTED COLANIC ACID TRANSPORTER"/>
    <property type="match status" value="1"/>
</dbReference>
<dbReference type="Pfam" id="PF01943">
    <property type="entry name" value="Polysacc_synt"/>
    <property type="match status" value="1"/>
</dbReference>
<feature type="transmembrane region" description="Helical" evidence="6">
    <location>
        <begin position="407"/>
        <end position="432"/>
    </location>
</feature>
<feature type="transmembrane region" description="Helical" evidence="6">
    <location>
        <begin position="315"/>
        <end position="333"/>
    </location>
</feature>
<dbReference type="Proteomes" id="UP000003751">
    <property type="component" value="Unassembled WGS sequence"/>
</dbReference>
<dbReference type="GO" id="GO:0005886">
    <property type="term" value="C:plasma membrane"/>
    <property type="evidence" value="ECO:0007669"/>
    <property type="project" value="UniProtKB-SubCell"/>
</dbReference>
<feature type="transmembrane region" description="Helical" evidence="6">
    <location>
        <begin position="163"/>
        <end position="184"/>
    </location>
</feature>
<keyword evidence="4 6" id="KW-1133">Transmembrane helix</keyword>
<feature type="transmembrane region" description="Helical" evidence="6">
    <location>
        <begin position="131"/>
        <end position="151"/>
    </location>
</feature>
<evidence type="ECO:0000256" key="1">
    <source>
        <dbReference type="ARBA" id="ARBA00004651"/>
    </source>
</evidence>
<evidence type="ECO:0000256" key="5">
    <source>
        <dbReference type="ARBA" id="ARBA00023136"/>
    </source>
</evidence>
<keyword evidence="2" id="KW-1003">Cell membrane</keyword>
<accession>E7QUZ2</accession>
<feature type="transmembrane region" description="Helical" evidence="6">
    <location>
        <begin position="474"/>
        <end position="498"/>
    </location>
</feature>
<feature type="transmembrane region" description="Helical" evidence="6">
    <location>
        <begin position="444"/>
        <end position="462"/>
    </location>
</feature>
<protein>
    <submittedName>
        <fullName evidence="8">Membrane protein involved in the export of O-antigen and teichoic acid</fullName>
    </submittedName>
    <submittedName>
        <fullName evidence="7">Transport protein 56 ( polysaccharide biosynthesis transport protein)</fullName>
    </submittedName>
</protein>
<dbReference type="STRING" id="797209.GCA_000376445_03861"/>
<reference evidence="8" key="3">
    <citation type="submission" date="2016-11" db="EMBL/GenBank/DDBJ databases">
        <authorList>
            <person name="Jaros S."/>
            <person name="Januszkiewicz K."/>
            <person name="Wedrychowicz H."/>
        </authorList>
    </citation>
    <scope>NUCLEOTIDE SEQUENCE [LARGE SCALE GENOMIC DNA]</scope>
    <source>
        <strain evidence="8">DX253</strain>
    </source>
</reference>
<dbReference type="InterPro" id="IPR002797">
    <property type="entry name" value="Polysacc_synth"/>
</dbReference>
<organism evidence="7 9">
    <name type="scientific">Haladaptatus paucihalophilus DX253</name>
    <dbReference type="NCBI Taxonomy" id="797209"/>
    <lineage>
        <taxon>Archaea</taxon>
        <taxon>Methanobacteriati</taxon>
        <taxon>Methanobacteriota</taxon>
        <taxon>Stenosarchaea group</taxon>
        <taxon>Halobacteria</taxon>
        <taxon>Halobacteriales</taxon>
        <taxon>Haladaptataceae</taxon>
        <taxon>Haladaptatus</taxon>
    </lineage>
</organism>
<sequence>MAEQSSDSSLKSVSRGASFFMAGKGLDNALRFLLNWVLVRGLGGVLFGAYTLGLVILTFAQVFTNLGTNQAIMKFVPMYENDPEKRQRMLGLSYLTSLVAGVAIGILIYLLAPWLTGYVEPAYRPYFTDVVRLFAFLLPLNTLMSCFESVFKSLEIPEYQVAIRNVLIPFVRVVSVGIALLLGAALVGTVAATVVAMCITFCLAVWLVMTRADIAPTFRGASRSELVEFYDFSLPLTLNHAGQVLANKVDLLMVGFLASAYITTKDAVGIYKIATVLGGILLLPLSGFNQLFPSIASRLYNDDKMDDLEALFRRVTRWTFTLGLFPAIGAAIYARELLVVFSDSFAQQGVGVLLLFVVAQLANASVGPSGYVLMMTDHHYLTVANQWLLGICNVVLNYLFIREYGLIGAALATATVIVAINVLRVVEVWYTVGLFPYSRKYVKPLLAGAMTAVAMLGTKSVLTGYVTGIGSPTIVALVQGGVGGLVGLAVFGGALYVLGIEQEDREFMAENIPS</sequence>
<keyword evidence="10" id="KW-1185">Reference proteome</keyword>
<name>E7QUZ2_HALPU</name>
<dbReference type="AlphaFoldDB" id="E7QUZ2"/>
<evidence type="ECO:0000256" key="4">
    <source>
        <dbReference type="ARBA" id="ARBA00022989"/>
    </source>
</evidence>
<dbReference type="PATRIC" id="fig|797209.4.peg.2585"/>
<dbReference type="EMBL" id="AEMG01000013">
    <property type="protein sequence ID" value="EFW91510.1"/>
    <property type="molecule type" value="Genomic_DNA"/>
</dbReference>
<dbReference type="Proteomes" id="UP000184203">
    <property type="component" value="Unassembled WGS sequence"/>
</dbReference>
<reference evidence="7 9" key="1">
    <citation type="journal article" date="2014" name="ISME J.">
        <title>Trehalose/2-sulfotrehalose biosynthesis and glycine-betaine uptake are widely spread mechanisms for osmoadaptation in the Halobacteriales.</title>
        <authorList>
            <person name="Youssef N.H."/>
            <person name="Savage-Ashlock K.N."/>
            <person name="McCully A.L."/>
            <person name="Luedtke B."/>
            <person name="Shaw E.I."/>
            <person name="Hoff W.D."/>
            <person name="Elshahed M.S."/>
        </authorList>
    </citation>
    <scope>NUCLEOTIDE SEQUENCE [LARGE SCALE GENOMIC DNA]</scope>
    <source>
        <strain evidence="7 9">DX253</strain>
    </source>
</reference>
<dbReference type="RefSeq" id="WP_007980516.1">
    <property type="nucleotide sequence ID" value="NZ_AEMG01000013.1"/>
</dbReference>